<name>A0A0V0H9S1_SOLCH</name>
<dbReference type="AlphaFoldDB" id="A0A0V0H9S1"/>
<evidence type="ECO:0000313" key="1">
    <source>
        <dbReference type="EMBL" id="JAP16649.1"/>
    </source>
</evidence>
<sequence>MLIDRSGVWRLQESRVGLFTVKSYHERLLRRFICFENDNMSFFYTDIRMAHLKCGATHNYKMSA</sequence>
<accession>A0A0V0H9S1</accession>
<organism evidence="1">
    <name type="scientific">Solanum chacoense</name>
    <name type="common">Chaco potato</name>
    <dbReference type="NCBI Taxonomy" id="4108"/>
    <lineage>
        <taxon>Eukaryota</taxon>
        <taxon>Viridiplantae</taxon>
        <taxon>Streptophyta</taxon>
        <taxon>Embryophyta</taxon>
        <taxon>Tracheophyta</taxon>
        <taxon>Spermatophyta</taxon>
        <taxon>Magnoliopsida</taxon>
        <taxon>eudicotyledons</taxon>
        <taxon>Gunneridae</taxon>
        <taxon>Pentapetalae</taxon>
        <taxon>asterids</taxon>
        <taxon>lamiids</taxon>
        <taxon>Solanales</taxon>
        <taxon>Solanaceae</taxon>
        <taxon>Solanoideae</taxon>
        <taxon>Solaneae</taxon>
        <taxon>Solanum</taxon>
    </lineage>
</organism>
<protein>
    <submittedName>
        <fullName evidence="1">Putative ovule protein</fullName>
    </submittedName>
</protein>
<dbReference type="EMBL" id="GEDG01023557">
    <property type="protein sequence ID" value="JAP16649.1"/>
    <property type="molecule type" value="Transcribed_RNA"/>
</dbReference>
<reference evidence="1" key="1">
    <citation type="submission" date="2015-12" db="EMBL/GenBank/DDBJ databases">
        <title>Gene expression during late stages of embryo sac development: a critical building block for successful pollen-pistil interactions.</title>
        <authorList>
            <person name="Liu Y."/>
            <person name="Joly V."/>
            <person name="Sabar M."/>
            <person name="Matton D.P."/>
        </authorList>
    </citation>
    <scope>NUCLEOTIDE SEQUENCE</scope>
</reference>
<proteinExistence type="predicted"/>